<evidence type="ECO:0000256" key="4">
    <source>
        <dbReference type="ARBA" id="ARBA00022692"/>
    </source>
</evidence>
<dbReference type="EMBL" id="FUYR01000001">
    <property type="protein sequence ID" value="SKB43360.1"/>
    <property type="molecule type" value="Genomic_DNA"/>
</dbReference>
<dbReference type="Pfam" id="PF07715">
    <property type="entry name" value="Plug"/>
    <property type="match status" value="1"/>
</dbReference>
<dbReference type="GO" id="GO:0015344">
    <property type="term" value="F:siderophore uptake transmembrane transporter activity"/>
    <property type="evidence" value="ECO:0007669"/>
    <property type="project" value="TreeGrafter"/>
</dbReference>
<dbReference type="InterPro" id="IPR008969">
    <property type="entry name" value="CarboxyPept-like_regulatory"/>
</dbReference>
<dbReference type="OrthoDB" id="9760333at2"/>
<evidence type="ECO:0000256" key="6">
    <source>
        <dbReference type="ARBA" id="ARBA00023077"/>
    </source>
</evidence>
<keyword evidence="7 10" id="KW-0472">Membrane</keyword>
<evidence type="ECO:0000259" key="14">
    <source>
        <dbReference type="Pfam" id="PF07715"/>
    </source>
</evidence>
<accession>A0A1T5B8Q1</accession>
<dbReference type="InterPro" id="IPR039426">
    <property type="entry name" value="TonB-dep_rcpt-like"/>
</dbReference>
<dbReference type="Pfam" id="PF00593">
    <property type="entry name" value="TonB_dep_Rec_b-barrel"/>
    <property type="match status" value="1"/>
</dbReference>
<sequence length="759" mass="84432">MRLYIYLFLFITTSSFAQTGSVHGLVSSQEPIAFATIAVQNSKHGTSTDSDGKYKIEGLMAGKHVITVSYLGYKTNSTTVVVESGQSTEVNFTLVPSNNASLNEVVVTGTMKEVSRLASPVPVEVYSPAFFRKNPTPSVFDALQNVNGVRPQLNCNICNTGDIHINGLEGPYTMILIDGMPIVSGLSSVYGLSGIPNALIERVEIVKGPASSLYGSEAVGGLINIITRKPQNAPAFSGDVFSTSWGEVNSDLGFKFKAGEKAEVLTGVNYFKYGNRIDNNKDNFTDVTQQDRISLFQKWNFTRKENRQFSLAARYNYEDRWGGDVTWNPSFRGGSDRYAESIYTNRWELLGSYQLPVKQSMTFAFSLNDHDQNSVYGSTLYKARQKIAFGQLVWDKKIKSHDLLFGTALRYTLYDDNTPATAQFNGSNDADKVWLPGAFVQDEITLNENHKVLLGMRYDYNSAHGNIFTPRFAYKWIINENNILRFNAGTGFRVVSLFTEEHAALTGSREVVVTEELKPERSYNANLNFIKKIYFSGGSFINVDASAWYTHFNNQIIPDYVSNPDQIIYSNLNGYAVSRGLSANFDMVFTNGLKVIAGGSLLDVFSKNDISQQGMRPMLTERWTGTWGISYHIIKLKLGLDYTGNIYGPMRLPRLGNSDPRSGVSPVWSLQNIQFTYAGSNKVEIYGGIKNLLNWTPGRSEPFLIARGDDPFDKNVQTDAFGSVIRTPSNPYALTFDPGYVYAPNQGIRGFLGVRLTIK</sequence>
<comment type="subcellular location">
    <subcellularLocation>
        <location evidence="1 10">Cell outer membrane</location>
        <topology evidence="1 10">Multi-pass membrane protein</topology>
    </subcellularLocation>
</comment>
<evidence type="ECO:0000256" key="10">
    <source>
        <dbReference type="PROSITE-ProRule" id="PRU01360"/>
    </source>
</evidence>
<dbReference type="PANTHER" id="PTHR30069:SF29">
    <property type="entry name" value="HEMOGLOBIN AND HEMOGLOBIN-HAPTOGLOBIN-BINDING PROTEIN 1-RELATED"/>
    <property type="match status" value="1"/>
</dbReference>
<keyword evidence="5 12" id="KW-0732">Signal</keyword>
<comment type="similarity">
    <text evidence="10 11">Belongs to the TonB-dependent receptor family.</text>
</comment>
<dbReference type="Gene3D" id="2.60.40.1120">
    <property type="entry name" value="Carboxypeptidase-like, regulatory domain"/>
    <property type="match status" value="1"/>
</dbReference>
<keyword evidence="8 15" id="KW-0675">Receptor</keyword>
<evidence type="ECO:0000256" key="7">
    <source>
        <dbReference type="ARBA" id="ARBA00023136"/>
    </source>
</evidence>
<feature type="domain" description="TonB-dependent receptor plug" evidence="14">
    <location>
        <begin position="118"/>
        <end position="221"/>
    </location>
</feature>
<name>A0A1T5B8Q1_9SPHI</name>
<evidence type="ECO:0000313" key="16">
    <source>
        <dbReference type="Proteomes" id="UP000189981"/>
    </source>
</evidence>
<evidence type="ECO:0000256" key="11">
    <source>
        <dbReference type="RuleBase" id="RU003357"/>
    </source>
</evidence>
<keyword evidence="6 11" id="KW-0798">TonB box</keyword>
<evidence type="ECO:0000256" key="9">
    <source>
        <dbReference type="ARBA" id="ARBA00023237"/>
    </source>
</evidence>
<protein>
    <submittedName>
        <fullName evidence="15">Outer membrane receptor for ferrienterochelin and colicins</fullName>
    </submittedName>
</protein>
<evidence type="ECO:0000256" key="3">
    <source>
        <dbReference type="ARBA" id="ARBA00022452"/>
    </source>
</evidence>
<keyword evidence="9 10" id="KW-0998">Cell outer membrane</keyword>
<dbReference type="PANTHER" id="PTHR30069">
    <property type="entry name" value="TONB-DEPENDENT OUTER MEMBRANE RECEPTOR"/>
    <property type="match status" value="1"/>
</dbReference>
<feature type="signal peptide" evidence="12">
    <location>
        <begin position="1"/>
        <end position="17"/>
    </location>
</feature>
<dbReference type="AlphaFoldDB" id="A0A1T5B8Q1"/>
<feature type="domain" description="TonB-dependent receptor-like beta-barrel" evidence="13">
    <location>
        <begin position="267"/>
        <end position="692"/>
    </location>
</feature>
<dbReference type="InterPro" id="IPR012910">
    <property type="entry name" value="Plug_dom"/>
</dbReference>
<proteinExistence type="inferred from homology"/>
<dbReference type="SUPFAM" id="SSF56935">
    <property type="entry name" value="Porins"/>
    <property type="match status" value="1"/>
</dbReference>
<dbReference type="RefSeq" id="WP_079701890.1">
    <property type="nucleotide sequence ID" value="NZ_FUYR01000001.1"/>
</dbReference>
<feature type="chain" id="PRO_5012775321" evidence="12">
    <location>
        <begin position="18"/>
        <end position="759"/>
    </location>
</feature>
<evidence type="ECO:0000256" key="5">
    <source>
        <dbReference type="ARBA" id="ARBA00022729"/>
    </source>
</evidence>
<keyword evidence="2 10" id="KW-0813">Transport</keyword>
<evidence type="ECO:0000256" key="12">
    <source>
        <dbReference type="SAM" id="SignalP"/>
    </source>
</evidence>
<dbReference type="Pfam" id="PF13715">
    <property type="entry name" value="CarbopepD_reg_2"/>
    <property type="match status" value="1"/>
</dbReference>
<keyword evidence="16" id="KW-1185">Reference proteome</keyword>
<evidence type="ECO:0000313" key="15">
    <source>
        <dbReference type="EMBL" id="SKB43360.1"/>
    </source>
</evidence>
<dbReference type="GO" id="GO:0009279">
    <property type="term" value="C:cell outer membrane"/>
    <property type="evidence" value="ECO:0007669"/>
    <property type="project" value="UniProtKB-SubCell"/>
</dbReference>
<dbReference type="Gene3D" id="2.40.170.20">
    <property type="entry name" value="TonB-dependent receptor, beta-barrel domain"/>
    <property type="match status" value="1"/>
</dbReference>
<dbReference type="Gene3D" id="2.170.130.10">
    <property type="entry name" value="TonB-dependent receptor, plug domain"/>
    <property type="match status" value="1"/>
</dbReference>
<dbReference type="InterPro" id="IPR037066">
    <property type="entry name" value="Plug_dom_sf"/>
</dbReference>
<dbReference type="PROSITE" id="PS52016">
    <property type="entry name" value="TONB_DEPENDENT_REC_3"/>
    <property type="match status" value="1"/>
</dbReference>
<dbReference type="Proteomes" id="UP000189981">
    <property type="component" value="Unassembled WGS sequence"/>
</dbReference>
<evidence type="ECO:0000256" key="1">
    <source>
        <dbReference type="ARBA" id="ARBA00004571"/>
    </source>
</evidence>
<evidence type="ECO:0000256" key="2">
    <source>
        <dbReference type="ARBA" id="ARBA00022448"/>
    </source>
</evidence>
<keyword evidence="4 10" id="KW-0812">Transmembrane</keyword>
<dbReference type="GO" id="GO:0044718">
    <property type="term" value="P:siderophore transmembrane transport"/>
    <property type="evidence" value="ECO:0007669"/>
    <property type="project" value="TreeGrafter"/>
</dbReference>
<dbReference type="InterPro" id="IPR000531">
    <property type="entry name" value="Beta-barrel_TonB"/>
</dbReference>
<dbReference type="STRING" id="572036.SAMN05661099_1411"/>
<gene>
    <name evidence="15" type="ORF">SAMN05661099_1411</name>
</gene>
<reference evidence="16" key="1">
    <citation type="submission" date="2017-02" db="EMBL/GenBank/DDBJ databases">
        <authorList>
            <person name="Varghese N."/>
            <person name="Submissions S."/>
        </authorList>
    </citation>
    <scope>NUCLEOTIDE SEQUENCE [LARGE SCALE GENOMIC DNA]</scope>
    <source>
        <strain evidence="16">DSM 22385</strain>
    </source>
</reference>
<dbReference type="InterPro" id="IPR036942">
    <property type="entry name" value="Beta-barrel_TonB_sf"/>
</dbReference>
<keyword evidence="3 10" id="KW-1134">Transmembrane beta strand</keyword>
<organism evidence="15 16">
    <name type="scientific">Daejeonella lutea</name>
    <dbReference type="NCBI Taxonomy" id="572036"/>
    <lineage>
        <taxon>Bacteria</taxon>
        <taxon>Pseudomonadati</taxon>
        <taxon>Bacteroidota</taxon>
        <taxon>Sphingobacteriia</taxon>
        <taxon>Sphingobacteriales</taxon>
        <taxon>Sphingobacteriaceae</taxon>
        <taxon>Daejeonella</taxon>
    </lineage>
</organism>
<dbReference type="SUPFAM" id="SSF49464">
    <property type="entry name" value="Carboxypeptidase regulatory domain-like"/>
    <property type="match status" value="1"/>
</dbReference>
<evidence type="ECO:0000256" key="8">
    <source>
        <dbReference type="ARBA" id="ARBA00023170"/>
    </source>
</evidence>
<evidence type="ECO:0000259" key="13">
    <source>
        <dbReference type="Pfam" id="PF00593"/>
    </source>
</evidence>